<evidence type="ECO:0000313" key="3">
    <source>
        <dbReference type="EMBL" id="KAG2481832.1"/>
    </source>
</evidence>
<evidence type="ECO:0000259" key="2">
    <source>
        <dbReference type="Pfam" id="PF12499"/>
    </source>
</evidence>
<gene>
    <name evidence="3" type="ORF">HYH03_019201</name>
</gene>
<name>A0A835XCD9_9CHLO</name>
<protein>
    <recommendedName>
        <fullName evidence="2">Pherophorin domain-containing protein</fullName>
    </recommendedName>
</protein>
<feature type="domain" description="Pherophorin" evidence="2">
    <location>
        <begin position="205"/>
        <end position="359"/>
    </location>
</feature>
<dbReference type="Pfam" id="PF12499">
    <property type="entry name" value="DUF3707"/>
    <property type="match status" value="1"/>
</dbReference>
<dbReference type="InterPro" id="IPR024616">
    <property type="entry name" value="Pherophorin"/>
</dbReference>
<feature type="region of interest" description="Disordered" evidence="1">
    <location>
        <begin position="1"/>
        <end position="56"/>
    </location>
</feature>
<feature type="compositionally biased region" description="Low complexity" evidence="1">
    <location>
        <begin position="36"/>
        <end position="51"/>
    </location>
</feature>
<sequence length="376" mass="39962">PPPPASSSSPTPSTTLPSSFATAAAAAEAPKPPSAQPQAAAAQPAAAQPAPGLQHGKELSADDGACMGMCLQWATAKVQVSEVMCEGYAAMVQEYVLEKGYRTQRPFTCSNLDTTTNLPETLPFVVACGDFRSEADARGFGQALQDGGFEDLANIIGSSDVLVPINGELACAVSTLSYVITDMTKVECDAASWQDGACAAPQDEFPYHDKCTAGALATSPYSVTYARKFAKDGNNYYCFKISVDSDQCSGDCCSMELDKIEWMSNLQKCRYAVDGWTVSTKPNAYRQPTWQDEMDNVLGGTVWVLKTNELGLTRSTANGAEVCIALRSGSSCPTMEDFCFGGVCKYAVYDKVGEGSTCCAQDYAPGQPWGTGYARR</sequence>
<evidence type="ECO:0000313" key="4">
    <source>
        <dbReference type="Proteomes" id="UP000612055"/>
    </source>
</evidence>
<dbReference type="OrthoDB" id="541190at2759"/>
<comment type="caution">
    <text evidence="3">The sequence shown here is derived from an EMBL/GenBank/DDBJ whole genome shotgun (WGS) entry which is preliminary data.</text>
</comment>
<feature type="compositionally biased region" description="Low complexity" evidence="1">
    <location>
        <begin position="1"/>
        <end position="29"/>
    </location>
</feature>
<dbReference type="EMBL" id="JAEHOE010000477">
    <property type="protein sequence ID" value="KAG2481832.1"/>
    <property type="molecule type" value="Genomic_DNA"/>
</dbReference>
<keyword evidence="4" id="KW-1185">Reference proteome</keyword>
<reference evidence="3" key="1">
    <citation type="journal article" date="2020" name="bioRxiv">
        <title>Comparative genomics of Chlamydomonas.</title>
        <authorList>
            <person name="Craig R.J."/>
            <person name="Hasan A.R."/>
            <person name="Ness R.W."/>
            <person name="Keightley P.D."/>
        </authorList>
    </citation>
    <scope>NUCLEOTIDE SEQUENCE</scope>
    <source>
        <strain evidence="3">CCAP 11/70</strain>
    </source>
</reference>
<feature type="non-terminal residue" evidence="3">
    <location>
        <position position="1"/>
    </location>
</feature>
<dbReference type="AlphaFoldDB" id="A0A835XCD9"/>
<proteinExistence type="predicted"/>
<dbReference type="Proteomes" id="UP000612055">
    <property type="component" value="Unassembled WGS sequence"/>
</dbReference>
<accession>A0A835XCD9</accession>
<organism evidence="3 4">
    <name type="scientific">Edaphochlamys debaryana</name>
    <dbReference type="NCBI Taxonomy" id="47281"/>
    <lineage>
        <taxon>Eukaryota</taxon>
        <taxon>Viridiplantae</taxon>
        <taxon>Chlorophyta</taxon>
        <taxon>core chlorophytes</taxon>
        <taxon>Chlorophyceae</taxon>
        <taxon>CS clade</taxon>
        <taxon>Chlamydomonadales</taxon>
        <taxon>Chlamydomonadales incertae sedis</taxon>
        <taxon>Edaphochlamys</taxon>
    </lineage>
</organism>
<evidence type="ECO:0000256" key="1">
    <source>
        <dbReference type="SAM" id="MobiDB-lite"/>
    </source>
</evidence>